<protein>
    <submittedName>
        <fullName evidence="1">Uncharacterized protein</fullName>
    </submittedName>
</protein>
<evidence type="ECO:0000313" key="2">
    <source>
        <dbReference type="Proteomes" id="UP000246078"/>
    </source>
</evidence>
<dbReference type="VEuPathDB" id="TriTrypDB:TcBrA4_0039010"/>
<comment type="caution">
    <text evidence="1">The sequence shown here is derived from an EMBL/GenBank/DDBJ whole genome shotgun (WGS) entry which is preliminary data.</text>
</comment>
<organism evidence="1 2">
    <name type="scientific">Trypanosoma cruzi</name>
    <dbReference type="NCBI Taxonomy" id="5693"/>
    <lineage>
        <taxon>Eukaryota</taxon>
        <taxon>Discoba</taxon>
        <taxon>Euglenozoa</taxon>
        <taxon>Kinetoplastea</taxon>
        <taxon>Metakinetoplastina</taxon>
        <taxon>Trypanosomatida</taxon>
        <taxon>Trypanosomatidae</taxon>
        <taxon>Trypanosoma</taxon>
        <taxon>Schizotrypanum</taxon>
    </lineage>
</organism>
<evidence type="ECO:0000313" key="1">
    <source>
        <dbReference type="EMBL" id="PWU95003.1"/>
    </source>
</evidence>
<dbReference type="AlphaFoldDB" id="A0A2V2VKY3"/>
<sequence>MEEFGASPPDADLGIASRDYARRVQGLRNDAYRQAVAEIAGELYGAVYMRAYRDALEMHRGDWGGTASSSPSGCA</sequence>
<dbReference type="VEuPathDB" id="TriTrypDB:C3747_272g5"/>
<dbReference type="VEuPathDB" id="TriTrypDB:TcG_02960"/>
<gene>
    <name evidence="1" type="ORF">C3747_272g5</name>
</gene>
<dbReference type="Proteomes" id="UP000246078">
    <property type="component" value="Unassembled WGS sequence"/>
</dbReference>
<accession>A0A2V2VKY3</accession>
<reference evidence="1 2" key="1">
    <citation type="journal article" date="2018" name="Microb. Genom.">
        <title>Expanding an expanded genome: long-read sequencing of Trypanosoma cruzi.</title>
        <authorList>
            <person name="Berna L."/>
            <person name="Rodriguez M."/>
            <person name="Chiribao M.L."/>
            <person name="Parodi-Talice A."/>
            <person name="Pita S."/>
            <person name="Rijo G."/>
            <person name="Alvarez-Valin F."/>
            <person name="Robello C."/>
        </authorList>
    </citation>
    <scope>NUCLEOTIDE SEQUENCE [LARGE SCALE GENOMIC DNA]</scope>
    <source>
        <strain evidence="1 2">TCC</strain>
    </source>
</reference>
<proteinExistence type="predicted"/>
<name>A0A2V2VKY3_TRYCR</name>
<dbReference type="EMBL" id="PRFC01000272">
    <property type="protein sequence ID" value="PWU95003.1"/>
    <property type="molecule type" value="Genomic_DNA"/>
</dbReference>